<dbReference type="InterPro" id="IPR052337">
    <property type="entry name" value="SAT4-like"/>
</dbReference>
<dbReference type="PANTHER" id="PTHR33048">
    <property type="entry name" value="PTH11-LIKE INTEGRAL MEMBRANE PROTEIN (AFU_ORTHOLOGUE AFUA_5G11245)"/>
    <property type="match status" value="1"/>
</dbReference>
<feature type="region of interest" description="Disordered" evidence="6">
    <location>
        <begin position="316"/>
        <end position="336"/>
    </location>
</feature>
<feature type="domain" description="Rhodopsin" evidence="8">
    <location>
        <begin position="49"/>
        <end position="288"/>
    </location>
</feature>
<accession>A0AAV9HNL6</accession>
<evidence type="ECO:0000259" key="8">
    <source>
        <dbReference type="Pfam" id="PF20684"/>
    </source>
</evidence>
<dbReference type="EMBL" id="MU864999">
    <property type="protein sequence ID" value="KAK4461002.1"/>
    <property type="molecule type" value="Genomic_DNA"/>
</dbReference>
<dbReference type="AlphaFoldDB" id="A0AAV9HNL6"/>
<reference evidence="9" key="2">
    <citation type="submission" date="2023-06" db="EMBL/GenBank/DDBJ databases">
        <authorList>
            <consortium name="Lawrence Berkeley National Laboratory"/>
            <person name="Mondo S.J."/>
            <person name="Hensen N."/>
            <person name="Bonometti L."/>
            <person name="Westerberg I."/>
            <person name="Brannstrom I.O."/>
            <person name="Guillou S."/>
            <person name="Cros-Aarteil S."/>
            <person name="Calhoun S."/>
            <person name="Haridas S."/>
            <person name="Kuo A."/>
            <person name="Pangilinan J."/>
            <person name="Riley R."/>
            <person name="Labutti K."/>
            <person name="Andreopoulos B."/>
            <person name="Lipzen A."/>
            <person name="Chen C."/>
            <person name="Yanf M."/>
            <person name="Daum C."/>
            <person name="Ng V."/>
            <person name="Clum A."/>
            <person name="Steindorff A."/>
            <person name="Ohm R."/>
            <person name="Martin F."/>
            <person name="Silar P."/>
            <person name="Natvig D."/>
            <person name="Lalanne C."/>
            <person name="Gautier V."/>
            <person name="Ament-Velasquez S.L."/>
            <person name="Kruys A."/>
            <person name="Hutchinson M.I."/>
            <person name="Powell A.J."/>
            <person name="Barry K."/>
            <person name="Miller A.N."/>
            <person name="Grigoriev I.V."/>
            <person name="Debuchy R."/>
            <person name="Gladieux P."/>
            <person name="Thoren M.H."/>
            <person name="Johannesson H."/>
        </authorList>
    </citation>
    <scope>NUCLEOTIDE SEQUENCE</scope>
    <source>
        <strain evidence="9">PSN324</strain>
    </source>
</reference>
<keyword evidence="3 7" id="KW-1133">Transmembrane helix</keyword>
<evidence type="ECO:0000256" key="1">
    <source>
        <dbReference type="ARBA" id="ARBA00004141"/>
    </source>
</evidence>
<keyword evidence="2 7" id="KW-0812">Transmembrane</keyword>
<feature type="transmembrane region" description="Helical" evidence="7">
    <location>
        <begin position="191"/>
        <end position="212"/>
    </location>
</feature>
<evidence type="ECO:0000256" key="7">
    <source>
        <dbReference type="SAM" id="Phobius"/>
    </source>
</evidence>
<comment type="caution">
    <text evidence="9">The sequence shown here is derived from an EMBL/GenBank/DDBJ whole genome shotgun (WGS) entry which is preliminary data.</text>
</comment>
<organism evidence="9 10">
    <name type="scientific">Cladorrhinum samala</name>
    <dbReference type="NCBI Taxonomy" id="585594"/>
    <lineage>
        <taxon>Eukaryota</taxon>
        <taxon>Fungi</taxon>
        <taxon>Dikarya</taxon>
        <taxon>Ascomycota</taxon>
        <taxon>Pezizomycotina</taxon>
        <taxon>Sordariomycetes</taxon>
        <taxon>Sordariomycetidae</taxon>
        <taxon>Sordariales</taxon>
        <taxon>Podosporaceae</taxon>
        <taxon>Cladorrhinum</taxon>
    </lineage>
</organism>
<gene>
    <name evidence="9" type="ORF">QBC42DRAFT_228263</name>
</gene>
<evidence type="ECO:0000256" key="6">
    <source>
        <dbReference type="SAM" id="MobiDB-lite"/>
    </source>
</evidence>
<comment type="similarity">
    <text evidence="5">Belongs to the SAT4 family.</text>
</comment>
<protein>
    <recommendedName>
        <fullName evidence="8">Rhodopsin domain-containing protein</fullName>
    </recommendedName>
</protein>
<feature type="transmembrane region" description="Helical" evidence="7">
    <location>
        <begin position="32"/>
        <end position="53"/>
    </location>
</feature>
<reference evidence="9" key="1">
    <citation type="journal article" date="2023" name="Mol. Phylogenet. Evol.">
        <title>Genome-scale phylogeny and comparative genomics of the fungal order Sordariales.</title>
        <authorList>
            <person name="Hensen N."/>
            <person name="Bonometti L."/>
            <person name="Westerberg I."/>
            <person name="Brannstrom I.O."/>
            <person name="Guillou S."/>
            <person name="Cros-Aarteil S."/>
            <person name="Calhoun S."/>
            <person name="Haridas S."/>
            <person name="Kuo A."/>
            <person name="Mondo S."/>
            <person name="Pangilinan J."/>
            <person name="Riley R."/>
            <person name="LaButti K."/>
            <person name="Andreopoulos B."/>
            <person name="Lipzen A."/>
            <person name="Chen C."/>
            <person name="Yan M."/>
            <person name="Daum C."/>
            <person name="Ng V."/>
            <person name="Clum A."/>
            <person name="Steindorff A."/>
            <person name="Ohm R.A."/>
            <person name="Martin F."/>
            <person name="Silar P."/>
            <person name="Natvig D.O."/>
            <person name="Lalanne C."/>
            <person name="Gautier V."/>
            <person name="Ament-Velasquez S.L."/>
            <person name="Kruys A."/>
            <person name="Hutchinson M.I."/>
            <person name="Powell A.J."/>
            <person name="Barry K."/>
            <person name="Miller A.N."/>
            <person name="Grigoriev I.V."/>
            <person name="Debuchy R."/>
            <person name="Gladieux P."/>
            <person name="Hiltunen Thoren M."/>
            <person name="Johannesson H."/>
        </authorList>
    </citation>
    <scope>NUCLEOTIDE SEQUENCE</scope>
    <source>
        <strain evidence="9">PSN324</strain>
    </source>
</reference>
<feature type="transmembrane region" description="Helical" evidence="7">
    <location>
        <begin position="144"/>
        <end position="166"/>
    </location>
</feature>
<evidence type="ECO:0000256" key="3">
    <source>
        <dbReference type="ARBA" id="ARBA00022989"/>
    </source>
</evidence>
<keyword evidence="4 7" id="KW-0472">Membrane</keyword>
<feature type="transmembrane region" description="Helical" evidence="7">
    <location>
        <begin position="263"/>
        <end position="283"/>
    </location>
</feature>
<evidence type="ECO:0000256" key="5">
    <source>
        <dbReference type="ARBA" id="ARBA00038359"/>
    </source>
</evidence>
<dbReference type="Pfam" id="PF20684">
    <property type="entry name" value="Fung_rhodopsin"/>
    <property type="match status" value="1"/>
</dbReference>
<dbReference type="Proteomes" id="UP001321749">
    <property type="component" value="Unassembled WGS sequence"/>
</dbReference>
<keyword evidence="10" id="KW-1185">Reference proteome</keyword>
<dbReference type="InterPro" id="IPR049326">
    <property type="entry name" value="Rhodopsin_dom_fungi"/>
</dbReference>
<evidence type="ECO:0000256" key="2">
    <source>
        <dbReference type="ARBA" id="ARBA00022692"/>
    </source>
</evidence>
<dbReference type="GO" id="GO:0016020">
    <property type="term" value="C:membrane"/>
    <property type="evidence" value="ECO:0007669"/>
    <property type="project" value="UniProtKB-SubCell"/>
</dbReference>
<comment type="subcellular location">
    <subcellularLocation>
        <location evidence="1">Membrane</location>
        <topology evidence="1">Multi-pass membrane protein</topology>
    </subcellularLocation>
</comment>
<feature type="transmembrane region" description="Helical" evidence="7">
    <location>
        <begin position="224"/>
        <end position="243"/>
    </location>
</feature>
<proteinExistence type="inferred from homology"/>
<evidence type="ECO:0000256" key="4">
    <source>
        <dbReference type="ARBA" id="ARBA00023136"/>
    </source>
</evidence>
<evidence type="ECO:0000313" key="9">
    <source>
        <dbReference type="EMBL" id="KAK4461002.1"/>
    </source>
</evidence>
<dbReference type="PANTHER" id="PTHR33048:SF47">
    <property type="entry name" value="INTEGRAL MEMBRANE PROTEIN-RELATED"/>
    <property type="match status" value="1"/>
</dbReference>
<feature type="transmembrane region" description="Helical" evidence="7">
    <location>
        <begin position="105"/>
        <end position="132"/>
    </location>
</feature>
<evidence type="ECO:0000313" key="10">
    <source>
        <dbReference type="Proteomes" id="UP001321749"/>
    </source>
</evidence>
<name>A0AAV9HNL6_9PEZI</name>
<feature type="transmembrane region" description="Helical" evidence="7">
    <location>
        <begin position="65"/>
        <end position="85"/>
    </location>
</feature>
<sequence length="344" mass="38038">MNSSEQVVGTIPPPPGVTPNFDNPSASIANRMILAAAIAPAVSLPFLLLRLYTSSFIVRRWHKDDVFIILGFLFAVVYSIITGIQTRNGAGLHAWEVSLAKFRDFMKVGSIGGGLSYNLCTLFVKVSILTLYLRYSKQRKYFRIAVYVVMFIAVGYSFANGISFAYNCTPIERLWDPANVPGRCVDSYEHFMVAAGLNVGTDIVILFLPIWMLWGVRLGTMQKLGLGGIMMAGGFVCSVSIVRLESVLRGDPTLDFTWSYVPNVIWCLVEMNTGVICACLAALRPFAKHYFPSWIIFRDDFEMQLTSRLHLAGTSKADNGDMSGPDHDKTSKSSVAVTERVDVV</sequence>